<evidence type="ECO:0000256" key="1">
    <source>
        <dbReference type="SAM" id="MobiDB-lite"/>
    </source>
</evidence>
<name>A0A7H1N0A5_9PROT</name>
<sequence length="174" mass="18880">MIAQIERAIAAVAIAGGELKYPALWVAYDGEEAPERLDAGVYRRRATFVVAVAAEQWLNIAFTRSKAETGLPGAWQLADDVWALLVDQDLGLPISPLQPGAIRPEIDDGGLTACHIEFTTWFIASTVPTESLGDYLHHHIDWDVEPHGNVQPPLPADEADVRDDVLLPGPSQPA</sequence>
<dbReference type="InterPro" id="IPR014972">
    <property type="entry name" value="Phage_Mu_Gp37"/>
</dbReference>
<dbReference type="KEGG" id="dvn:HQ394_07010"/>
<dbReference type="Proteomes" id="UP000516369">
    <property type="component" value="Chromosome"/>
</dbReference>
<accession>A0A7H1N0A5</accession>
<reference evidence="2 3" key="1">
    <citation type="submission" date="2020-05" db="EMBL/GenBank/DDBJ databases">
        <title>Complete closed genome sequence of Defluviicoccus vanus.</title>
        <authorList>
            <person name="Bessarab I."/>
            <person name="Arumugam K."/>
            <person name="Maszenan A.M."/>
            <person name="Seviour R.J."/>
            <person name="Williams R.B."/>
        </authorList>
    </citation>
    <scope>NUCLEOTIDE SEQUENCE [LARGE SCALE GENOMIC DNA]</scope>
    <source>
        <strain evidence="2 3">Ben 114</strain>
    </source>
</reference>
<evidence type="ECO:0000313" key="2">
    <source>
        <dbReference type="EMBL" id="QNT69141.1"/>
    </source>
</evidence>
<dbReference type="AlphaFoldDB" id="A0A7H1N0A5"/>
<protein>
    <submittedName>
        <fullName evidence="2">DUF1834 family protein</fullName>
    </submittedName>
</protein>
<proteinExistence type="predicted"/>
<organism evidence="2 3">
    <name type="scientific">Defluviicoccus vanus</name>
    <dbReference type="NCBI Taxonomy" id="111831"/>
    <lineage>
        <taxon>Bacteria</taxon>
        <taxon>Pseudomonadati</taxon>
        <taxon>Pseudomonadota</taxon>
        <taxon>Alphaproteobacteria</taxon>
        <taxon>Rhodospirillales</taxon>
        <taxon>Rhodospirillaceae</taxon>
        <taxon>Defluviicoccus</taxon>
    </lineage>
</organism>
<evidence type="ECO:0000313" key="3">
    <source>
        <dbReference type="Proteomes" id="UP000516369"/>
    </source>
</evidence>
<feature type="region of interest" description="Disordered" evidence="1">
    <location>
        <begin position="147"/>
        <end position="174"/>
    </location>
</feature>
<keyword evidence="3" id="KW-1185">Reference proteome</keyword>
<dbReference type="Pfam" id="PF08873">
    <property type="entry name" value="Phage_Mu_Gp37"/>
    <property type="match status" value="1"/>
</dbReference>
<dbReference type="RefSeq" id="WP_190262653.1">
    <property type="nucleotide sequence ID" value="NZ_CP053923.1"/>
</dbReference>
<gene>
    <name evidence="2" type="ORF">HQ394_07010</name>
</gene>
<dbReference type="EMBL" id="CP053923">
    <property type="protein sequence ID" value="QNT69141.1"/>
    <property type="molecule type" value="Genomic_DNA"/>
</dbReference>